<dbReference type="SMART" id="SM00249">
    <property type="entry name" value="PHD"/>
    <property type="match status" value="2"/>
</dbReference>
<dbReference type="KEGG" id="gtt:GUITHDRAFT_137670"/>
<feature type="region of interest" description="Disordered" evidence="5">
    <location>
        <begin position="1008"/>
        <end position="1065"/>
    </location>
</feature>
<protein>
    <submittedName>
        <fullName evidence="8 9">Uncharacterized protein</fullName>
    </submittedName>
</protein>
<feature type="domain" description="SAP" evidence="7">
    <location>
        <begin position="932"/>
        <end position="966"/>
    </location>
</feature>
<feature type="domain" description="PHD-type" evidence="6">
    <location>
        <begin position="747"/>
        <end position="797"/>
    </location>
</feature>
<evidence type="ECO:0000313" key="9">
    <source>
        <dbReference type="EnsemblProtists" id="EKX47051"/>
    </source>
</evidence>
<dbReference type="PANTHER" id="PTHR47162">
    <property type="entry name" value="OS02G0192300 PROTEIN"/>
    <property type="match status" value="1"/>
</dbReference>
<dbReference type="Gene3D" id="3.30.40.10">
    <property type="entry name" value="Zinc/RING finger domain, C3HC4 (zinc finger)"/>
    <property type="match status" value="2"/>
</dbReference>
<accession>L1JEX5</accession>
<evidence type="ECO:0000259" key="7">
    <source>
        <dbReference type="PROSITE" id="PS50800"/>
    </source>
</evidence>
<feature type="region of interest" description="Disordered" evidence="5">
    <location>
        <begin position="1"/>
        <end position="111"/>
    </location>
</feature>
<feature type="region of interest" description="Disordered" evidence="5">
    <location>
        <begin position="1170"/>
        <end position="1205"/>
    </location>
</feature>
<feature type="compositionally biased region" description="Basic and acidic residues" evidence="5">
    <location>
        <begin position="26"/>
        <end position="61"/>
    </location>
</feature>
<dbReference type="CDD" id="cd15543">
    <property type="entry name" value="PHD_RSF1"/>
    <property type="match status" value="1"/>
</dbReference>
<evidence type="ECO:0000256" key="1">
    <source>
        <dbReference type="ARBA" id="ARBA00022723"/>
    </source>
</evidence>
<dbReference type="CDD" id="cd15545">
    <property type="entry name" value="PHD_BAZ2A_like"/>
    <property type="match status" value="1"/>
</dbReference>
<evidence type="ECO:0000313" key="10">
    <source>
        <dbReference type="Proteomes" id="UP000011087"/>
    </source>
</evidence>
<feature type="compositionally biased region" description="Low complexity" evidence="5">
    <location>
        <begin position="1047"/>
        <end position="1056"/>
    </location>
</feature>
<dbReference type="GeneID" id="17303798"/>
<feature type="compositionally biased region" description="Basic and acidic residues" evidence="5">
    <location>
        <begin position="919"/>
        <end position="930"/>
    </location>
</feature>
<dbReference type="EnsemblProtists" id="EKX47051">
    <property type="protein sequence ID" value="EKX47051"/>
    <property type="gene ID" value="GUITHDRAFT_137670"/>
</dbReference>
<dbReference type="GO" id="GO:0008270">
    <property type="term" value="F:zinc ion binding"/>
    <property type="evidence" value="ECO:0007669"/>
    <property type="project" value="UniProtKB-KW"/>
</dbReference>
<dbReference type="Pfam" id="PF00628">
    <property type="entry name" value="PHD"/>
    <property type="match status" value="2"/>
</dbReference>
<dbReference type="InterPro" id="IPR019786">
    <property type="entry name" value="Zinc_finger_PHD-type_CS"/>
</dbReference>
<gene>
    <name evidence="8" type="ORF">GUITHDRAFT_137670</name>
</gene>
<evidence type="ECO:0000256" key="4">
    <source>
        <dbReference type="PROSITE-ProRule" id="PRU00146"/>
    </source>
</evidence>
<feature type="domain" description="PHD-type" evidence="6">
    <location>
        <begin position="1113"/>
        <end position="1163"/>
    </location>
</feature>
<dbReference type="SUPFAM" id="SSF57903">
    <property type="entry name" value="FYVE/PHD zinc finger"/>
    <property type="match status" value="2"/>
</dbReference>
<dbReference type="PANTHER" id="PTHR47162:SF10">
    <property type="entry name" value="METHYL-CPG-BINDING DOMAIN-CONTAINING PROTEIN 9 ISOFORM X1"/>
    <property type="match status" value="1"/>
</dbReference>
<reference evidence="9" key="3">
    <citation type="submission" date="2015-06" db="UniProtKB">
        <authorList>
            <consortium name="EnsemblProtists"/>
        </authorList>
    </citation>
    <scope>IDENTIFICATION</scope>
</reference>
<dbReference type="EMBL" id="JH992991">
    <property type="protein sequence ID" value="EKX47051.1"/>
    <property type="molecule type" value="Genomic_DNA"/>
</dbReference>
<evidence type="ECO:0000259" key="6">
    <source>
        <dbReference type="PROSITE" id="PS50016"/>
    </source>
</evidence>
<keyword evidence="1" id="KW-0479">Metal-binding</keyword>
<feature type="region of interest" description="Disordered" evidence="5">
    <location>
        <begin position="132"/>
        <end position="151"/>
    </location>
</feature>
<dbReference type="RefSeq" id="XP_005834031.1">
    <property type="nucleotide sequence ID" value="XM_005833974.1"/>
</dbReference>
<reference evidence="8 10" key="1">
    <citation type="journal article" date="2012" name="Nature">
        <title>Algal genomes reveal evolutionary mosaicism and the fate of nucleomorphs.</title>
        <authorList>
            <consortium name="DOE Joint Genome Institute"/>
            <person name="Curtis B.A."/>
            <person name="Tanifuji G."/>
            <person name="Burki F."/>
            <person name="Gruber A."/>
            <person name="Irimia M."/>
            <person name="Maruyama S."/>
            <person name="Arias M.C."/>
            <person name="Ball S.G."/>
            <person name="Gile G.H."/>
            <person name="Hirakawa Y."/>
            <person name="Hopkins J.F."/>
            <person name="Kuo A."/>
            <person name="Rensing S.A."/>
            <person name="Schmutz J."/>
            <person name="Symeonidi A."/>
            <person name="Elias M."/>
            <person name="Eveleigh R.J."/>
            <person name="Herman E.K."/>
            <person name="Klute M.J."/>
            <person name="Nakayama T."/>
            <person name="Obornik M."/>
            <person name="Reyes-Prieto A."/>
            <person name="Armbrust E.V."/>
            <person name="Aves S.J."/>
            <person name="Beiko R.G."/>
            <person name="Coutinho P."/>
            <person name="Dacks J.B."/>
            <person name="Durnford D.G."/>
            <person name="Fast N.M."/>
            <person name="Green B.R."/>
            <person name="Grisdale C.J."/>
            <person name="Hempel F."/>
            <person name="Henrissat B."/>
            <person name="Hoppner M.P."/>
            <person name="Ishida K."/>
            <person name="Kim E."/>
            <person name="Koreny L."/>
            <person name="Kroth P.G."/>
            <person name="Liu Y."/>
            <person name="Malik S.B."/>
            <person name="Maier U.G."/>
            <person name="McRose D."/>
            <person name="Mock T."/>
            <person name="Neilson J.A."/>
            <person name="Onodera N.T."/>
            <person name="Poole A.M."/>
            <person name="Pritham E.J."/>
            <person name="Richards T.A."/>
            <person name="Rocap G."/>
            <person name="Roy S.W."/>
            <person name="Sarai C."/>
            <person name="Schaack S."/>
            <person name="Shirato S."/>
            <person name="Slamovits C.H."/>
            <person name="Spencer D.F."/>
            <person name="Suzuki S."/>
            <person name="Worden A.Z."/>
            <person name="Zauner S."/>
            <person name="Barry K."/>
            <person name="Bell C."/>
            <person name="Bharti A.K."/>
            <person name="Crow J.A."/>
            <person name="Grimwood J."/>
            <person name="Kramer R."/>
            <person name="Lindquist E."/>
            <person name="Lucas S."/>
            <person name="Salamov A."/>
            <person name="McFadden G.I."/>
            <person name="Lane C.E."/>
            <person name="Keeling P.J."/>
            <person name="Gray M.W."/>
            <person name="Grigoriev I.V."/>
            <person name="Archibald J.M."/>
        </authorList>
    </citation>
    <scope>NUCLEOTIDE SEQUENCE</scope>
    <source>
        <strain evidence="8 10">CCMP2712</strain>
    </source>
</reference>
<feature type="region of interest" description="Disordered" evidence="5">
    <location>
        <begin position="698"/>
        <end position="736"/>
    </location>
</feature>
<dbReference type="AlphaFoldDB" id="L1JEX5"/>
<dbReference type="InterPro" id="IPR013083">
    <property type="entry name" value="Znf_RING/FYVE/PHD"/>
</dbReference>
<keyword evidence="3" id="KW-0862">Zinc</keyword>
<feature type="region of interest" description="Disordered" evidence="5">
    <location>
        <begin position="905"/>
        <end position="930"/>
    </location>
</feature>
<dbReference type="InterPro" id="IPR003034">
    <property type="entry name" value="SAP_dom"/>
</dbReference>
<dbReference type="eggNOG" id="KOG0825">
    <property type="taxonomic scope" value="Eukaryota"/>
</dbReference>
<organism evidence="8">
    <name type="scientific">Guillardia theta (strain CCMP2712)</name>
    <name type="common">Cryptophyte</name>
    <dbReference type="NCBI Taxonomy" id="905079"/>
    <lineage>
        <taxon>Eukaryota</taxon>
        <taxon>Cryptophyceae</taxon>
        <taxon>Pyrenomonadales</taxon>
        <taxon>Geminigeraceae</taxon>
        <taxon>Guillardia</taxon>
    </lineage>
</organism>
<name>L1JEX5_GUITC</name>
<dbReference type="PROSITE" id="PS50800">
    <property type="entry name" value="SAP"/>
    <property type="match status" value="2"/>
</dbReference>
<dbReference type="InterPro" id="IPR019787">
    <property type="entry name" value="Znf_PHD-finger"/>
</dbReference>
<dbReference type="eggNOG" id="KOG1246">
    <property type="taxonomic scope" value="Eukaryota"/>
</dbReference>
<keyword evidence="10" id="KW-1185">Reference proteome</keyword>
<dbReference type="PROSITE" id="PS01359">
    <property type="entry name" value="ZF_PHD_1"/>
    <property type="match status" value="2"/>
</dbReference>
<sequence>MPAAYQFPPHPLCPYLGHHQPKRGRMRYEEESREGKSTSEPVLDHGRACKGESFDRNGDSHKKSRSGRGSTDTSDLELTPRTQGNHQGTGQVAASEPHRPISTPMDGSNFKRMKFGKAVPKCIFETPQGKKFLNMSSTESDPRSSNLSDDASISSKMPVALGGGSIHALGLDYIKSKYDFSTVPQFEGLSSDLHEEIYDFLLEANKRLHSSKLEGETVQTDSRDSHYDQQLVEQCLRNHKISGHMIRTNDERQRLQGLLLFIKDSSTNFSQEDMEQLSKYLTSRHEPDNTNESVRAEVVQDISSGKIAEVILISGFGCCDLLLQMFLEELQSRKECKLVVVRALDCVKSLFDMAGFETVARRSCHSDVHAEGEPRSDLFRSDYSFMVLDVKSRKVVSKYLDVEGGIYTNLGKRVPVFVRDLDLGDCSGGDALTALKPGVYGPHASVKEVAGICEHLDLLDSRASCDSSESGEQLLNEAEDTPELPKRRLDFISSHDSPMQKQNAAVKSLKRARPTKSIANPKQAGLPIISSPRMLRQSKLKFLLQSASGSPRKFSKARDLSAEPQAVKEKVKSSRLLYQKFFKDKSRSVLASSGLSKVDPSKVAAMDPLKRETVRMICYDLGVPINRKVPLLKMQVQKTRSQLLLSLMRLHEEDVFAWIYSNLLTPETLEAISVDYGTNMSGDDARAKLYHMMKNANRPKPEHATKKGGEAQVEQPDKGSSKSMRREGQVDAKTDEAAQLKPVPWQMIFCRICGTGDRDDQLVLCDRCNDGYHMDCLHPKLKSLPEGEWLCPECLKEQKKNKSHLTGGAARAPKDFFLVRSLCKQTIRLICHDLGLDDKGSKAEIRDRIAAALPDQAVPTLPSLKLSALEAICVDLGLPKKGTKDEIRTRIEHNFFHRGNNVEERSQVKSDEALEDSGEQERPTDDPHERKMLKLSKATLRTICLNLGLDHTGKKALLVRRIMEVGQALQWISLASIKLTTMEQIAEDLEVCKKGTKEELRSRILQHWSRSSKAGAPDADPLPDLSHKVKGKASAAEHASEDSTACQSQSSSKSQSDPVEKEGEDGKRLVSVFEELPVPSENFSLEPHLLLQAVRSMEVEGVNPAEVADPWEYVTCKKCGLSEGDERMILCDGCDDAYHVECTWPRLSQVPEGEWFCKVCRKTRDSAAVQAKEVQEEGEGEGSERSKVSGRIRMKTQPFKVSRGK</sequence>
<proteinExistence type="predicted"/>
<evidence type="ECO:0000313" key="8">
    <source>
        <dbReference type="EMBL" id="EKX47051.1"/>
    </source>
</evidence>
<evidence type="ECO:0000256" key="3">
    <source>
        <dbReference type="ARBA" id="ARBA00022833"/>
    </source>
</evidence>
<feature type="compositionally biased region" description="Polar residues" evidence="5">
    <location>
        <begin position="80"/>
        <end position="92"/>
    </location>
</feature>
<dbReference type="InterPro" id="IPR011011">
    <property type="entry name" value="Znf_FYVE_PHD"/>
</dbReference>
<keyword evidence="2 4" id="KW-0863">Zinc-finger</keyword>
<reference evidence="10" key="2">
    <citation type="submission" date="2012-11" db="EMBL/GenBank/DDBJ databases">
        <authorList>
            <person name="Kuo A."/>
            <person name="Curtis B.A."/>
            <person name="Tanifuji G."/>
            <person name="Burki F."/>
            <person name="Gruber A."/>
            <person name="Irimia M."/>
            <person name="Maruyama S."/>
            <person name="Arias M.C."/>
            <person name="Ball S.G."/>
            <person name="Gile G.H."/>
            <person name="Hirakawa Y."/>
            <person name="Hopkins J.F."/>
            <person name="Rensing S.A."/>
            <person name="Schmutz J."/>
            <person name="Symeonidi A."/>
            <person name="Elias M."/>
            <person name="Eveleigh R.J."/>
            <person name="Herman E.K."/>
            <person name="Klute M.J."/>
            <person name="Nakayama T."/>
            <person name="Obornik M."/>
            <person name="Reyes-Prieto A."/>
            <person name="Armbrust E.V."/>
            <person name="Aves S.J."/>
            <person name="Beiko R.G."/>
            <person name="Coutinho P."/>
            <person name="Dacks J.B."/>
            <person name="Durnford D.G."/>
            <person name="Fast N.M."/>
            <person name="Green B.R."/>
            <person name="Grisdale C."/>
            <person name="Hempe F."/>
            <person name="Henrissat B."/>
            <person name="Hoppner M.P."/>
            <person name="Ishida K.-I."/>
            <person name="Kim E."/>
            <person name="Koreny L."/>
            <person name="Kroth P.G."/>
            <person name="Liu Y."/>
            <person name="Malik S.-B."/>
            <person name="Maier U.G."/>
            <person name="McRose D."/>
            <person name="Mock T."/>
            <person name="Neilson J.A."/>
            <person name="Onodera N.T."/>
            <person name="Poole A.M."/>
            <person name="Pritham E.J."/>
            <person name="Richards T.A."/>
            <person name="Rocap G."/>
            <person name="Roy S.W."/>
            <person name="Sarai C."/>
            <person name="Schaack S."/>
            <person name="Shirato S."/>
            <person name="Slamovits C.H."/>
            <person name="Spencer D.F."/>
            <person name="Suzuki S."/>
            <person name="Worden A.Z."/>
            <person name="Zauner S."/>
            <person name="Barry K."/>
            <person name="Bell C."/>
            <person name="Bharti A.K."/>
            <person name="Crow J.A."/>
            <person name="Grimwood J."/>
            <person name="Kramer R."/>
            <person name="Lindquist E."/>
            <person name="Lucas S."/>
            <person name="Salamov A."/>
            <person name="McFadden G.I."/>
            <person name="Lane C.E."/>
            <person name="Keeling P.J."/>
            <person name="Gray M.W."/>
            <person name="Grigoriev I.V."/>
            <person name="Archibald J.M."/>
        </authorList>
    </citation>
    <scope>NUCLEOTIDE SEQUENCE</scope>
    <source>
        <strain evidence="10">CCMP2712</strain>
    </source>
</reference>
<dbReference type="HOGENOM" id="CLU_270363_0_0_1"/>
<dbReference type="InterPro" id="IPR001965">
    <property type="entry name" value="Znf_PHD"/>
</dbReference>
<evidence type="ECO:0000256" key="2">
    <source>
        <dbReference type="ARBA" id="ARBA00022771"/>
    </source>
</evidence>
<evidence type="ECO:0000256" key="5">
    <source>
        <dbReference type="SAM" id="MobiDB-lite"/>
    </source>
</evidence>
<feature type="domain" description="SAP" evidence="7">
    <location>
        <begin position="861"/>
        <end position="895"/>
    </location>
</feature>
<dbReference type="SMART" id="SM00513">
    <property type="entry name" value="SAP"/>
    <property type="match status" value="4"/>
</dbReference>
<dbReference type="OrthoDB" id="787137at2759"/>
<dbReference type="PROSITE" id="PS50016">
    <property type="entry name" value="ZF_PHD_2"/>
    <property type="match status" value="2"/>
</dbReference>
<dbReference type="PaxDb" id="55529-EKX47051"/>
<dbReference type="Proteomes" id="UP000011087">
    <property type="component" value="Unassembled WGS sequence"/>
</dbReference>
<feature type="compositionally biased region" description="Basic and acidic residues" evidence="5">
    <location>
        <begin position="699"/>
        <end position="736"/>
    </location>
</feature>